<sequence>MFSREKLVPRTGFRPKVNKITVSGCLETTNGCYNNRVNFTRSIPRKGEKKRVGPWGLGATIADPKSLEDVTGAKFIMFIDFLKSLSMFGKKAPPERLTELIGIVEGQDDLDTVD</sequence>
<gene>
    <name evidence="1" type="ORF">V6N11_000031</name>
</gene>
<organism evidence="1 2">
    <name type="scientific">Hibiscus sabdariffa</name>
    <name type="common">roselle</name>
    <dbReference type="NCBI Taxonomy" id="183260"/>
    <lineage>
        <taxon>Eukaryota</taxon>
        <taxon>Viridiplantae</taxon>
        <taxon>Streptophyta</taxon>
        <taxon>Embryophyta</taxon>
        <taxon>Tracheophyta</taxon>
        <taxon>Spermatophyta</taxon>
        <taxon>Magnoliopsida</taxon>
        <taxon>eudicotyledons</taxon>
        <taxon>Gunneridae</taxon>
        <taxon>Pentapetalae</taxon>
        <taxon>rosids</taxon>
        <taxon>malvids</taxon>
        <taxon>Malvales</taxon>
        <taxon>Malvaceae</taxon>
        <taxon>Malvoideae</taxon>
        <taxon>Hibiscus</taxon>
    </lineage>
</organism>
<accession>A0ABR1ZMK6</accession>
<dbReference type="EMBL" id="JBBPBN010000844">
    <property type="protein sequence ID" value="KAK8481852.1"/>
    <property type="molecule type" value="Genomic_DNA"/>
</dbReference>
<evidence type="ECO:0000313" key="1">
    <source>
        <dbReference type="EMBL" id="KAK8481852.1"/>
    </source>
</evidence>
<evidence type="ECO:0000313" key="2">
    <source>
        <dbReference type="Proteomes" id="UP001396334"/>
    </source>
</evidence>
<keyword evidence="2" id="KW-1185">Reference proteome</keyword>
<protein>
    <submittedName>
        <fullName evidence="1">Uncharacterized protein</fullName>
    </submittedName>
</protein>
<comment type="caution">
    <text evidence="1">The sequence shown here is derived from an EMBL/GenBank/DDBJ whole genome shotgun (WGS) entry which is preliminary data.</text>
</comment>
<dbReference type="Proteomes" id="UP001396334">
    <property type="component" value="Unassembled WGS sequence"/>
</dbReference>
<reference evidence="1 2" key="1">
    <citation type="journal article" date="2024" name="G3 (Bethesda)">
        <title>Genome assembly of Hibiscus sabdariffa L. provides insights into metabolisms of medicinal natural products.</title>
        <authorList>
            <person name="Kim T."/>
        </authorList>
    </citation>
    <scope>NUCLEOTIDE SEQUENCE [LARGE SCALE GENOMIC DNA]</scope>
    <source>
        <strain evidence="1">TK-2024</strain>
        <tissue evidence="1">Old leaves</tissue>
    </source>
</reference>
<proteinExistence type="predicted"/>
<dbReference type="InterPro" id="IPR008383">
    <property type="entry name" value="API5"/>
</dbReference>
<name>A0ABR1ZMK6_9ROSI</name>
<dbReference type="Pfam" id="PF05918">
    <property type="entry name" value="API5"/>
    <property type="match status" value="1"/>
</dbReference>